<evidence type="ECO:0000313" key="2">
    <source>
        <dbReference type="Proteomes" id="UP000602124"/>
    </source>
</evidence>
<sequence>MTHQSTFTPAPVPTGIIDHAGQQFMADPRGALVPVTIIKPADKLQDEKVREIMGWAIGLSEQVSRFKVHTMEDLAKLDGLLEQEYGLVKRGNKGKGNRTYMTVDGLFKVSVSVADSIDFGPELQVAKALLDECMNEWAADARPEIQAIITRAFNTDKEGKINRSEIFTLLRLAIEDERWQRAMTAIRDAMRVVGRKEYVRFGMRSSPEAEWSSISIDLAQA</sequence>
<dbReference type="Pfam" id="PF11363">
    <property type="entry name" value="DUF3164"/>
    <property type="match status" value="1"/>
</dbReference>
<keyword evidence="2" id="KW-1185">Reference proteome</keyword>
<evidence type="ECO:0000313" key="1">
    <source>
        <dbReference type="EMBL" id="MBJ3783388.1"/>
    </source>
</evidence>
<comment type="caution">
    <text evidence="1">The sequence shown here is derived from an EMBL/GenBank/DDBJ whole genome shotgun (WGS) entry which is preliminary data.</text>
</comment>
<gene>
    <name evidence="1" type="ORF">JEQ47_01530</name>
</gene>
<proteinExistence type="predicted"/>
<reference evidence="1" key="1">
    <citation type="submission" date="2020-12" db="EMBL/GenBank/DDBJ databases">
        <title>Devosia sp. MSA67 isolated from Mo River.</title>
        <authorList>
            <person name="Ma F."/>
            <person name="Zi Z."/>
        </authorList>
    </citation>
    <scope>NUCLEOTIDE SEQUENCE</scope>
    <source>
        <strain evidence="1">MSA67</strain>
    </source>
</reference>
<dbReference type="AlphaFoldDB" id="A0A934IV83"/>
<accession>A0A934IV83</accession>
<dbReference type="InterPro" id="IPR021505">
    <property type="entry name" value="Phage_B3_Orf6"/>
</dbReference>
<organism evidence="1 2">
    <name type="scientific">Devosia sediminis</name>
    <dbReference type="NCBI Taxonomy" id="2798801"/>
    <lineage>
        <taxon>Bacteria</taxon>
        <taxon>Pseudomonadati</taxon>
        <taxon>Pseudomonadota</taxon>
        <taxon>Alphaproteobacteria</taxon>
        <taxon>Hyphomicrobiales</taxon>
        <taxon>Devosiaceae</taxon>
        <taxon>Devosia</taxon>
    </lineage>
</organism>
<protein>
    <submittedName>
        <fullName evidence="1">DUF3164 family protein</fullName>
    </submittedName>
</protein>
<dbReference type="EMBL" id="JAEKMH010000001">
    <property type="protein sequence ID" value="MBJ3783388.1"/>
    <property type="molecule type" value="Genomic_DNA"/>
</dbReference>
<dbReference type="Proteomes" id="UP000602124">
    <property type="component" value="Unassembled WGS sequence"/>
</dbReference>
<name>A0A934IV83_9HYPH</name>
<dbReference type="RefSeq" id="WP_198874627.1">
    <property type="nucleotide sequence ID" value="NZ_JAEKMH010000001.1"/>
</dbReference>